<dbReference type="PANTHER" id="PTHR42779">
    <property type="entry name" value="PROTEIN YNJB"/>
    <property type="match status" value="1"/>
</dbReference>
<evidence type="ECO:0000313" key="3">
    <source>
        <dbReference type="Proteomes" id="UP000593626"/>
    </source>
</evidence>
<dbReference type="EMBL" id="CP049742">
    <property type="protein sequence ID" value="QPC48166.1"/>
    <property type="molecule type" value="Genomic_DNA"/>
</dbReference>
<dbReference type="SUPFAM" id="SSF53850">
    <property type="entry name" value="Periplasmic binding protein-like II"/>
    <property type="match status" value="1"/>
</dbReference>
<dbReference type="PANTHER" id="PTHR42779:SF1">
    <property type="entry name" value="PROTEIN YNJB"/>
    <property type="match status" value="1"/>
</dbReference>
<dbReference type="PIRSF" id="PIRSF029172">
    <property type="entry name" value="UCP029172_ABC_sbc_YnjB"/>
    <property type="match status" value="1"/>
</dbReference>
<dbReference type="InterPro" id="IPR006059">
    <property type="entry name" value="SBP"/>
</dbReference>
<sequence>MKKIITLCLSALILVGCSNTQSYSPTEVQQMSWTEVKEAASGQEVRMFLWGGDEGINRYIDEYMKPRLEKHGITIKRIPMDTPEILQKLQTEKEAGKKAGTIDLVWINGENFALAKEEELLYGPFLETLPVYESNYAPSKDQFSIDFGQTVDGLEAPWGKVQFVFQYDEKNVQRPPASLVELDQWIKENPGKFTFPDPSDFTGNAFLRHLLYDAVGLEKLQNGTPEEVIEEAWPIMMERLEEWQPNLWRKGETYPTSLEELDRLYAQGEVWMSMGYNEARAEHFMEKGIFPETTKTFVLEEGSIGNHHYLAIPTNSPNIPASLVAINEFLSVDAQLEKLRPTYWGENTPLNVESLKPEEKSKLESIYRGESVLPAEELEEVFQPEVDAAYVTLIEEKWNNERK</sequence>
<dbReference type="Pfam" id="PF13416">
    <property type="entry name" value="SBP_bac_8"/>
    <property type="match status" value="1"/>
</dbReference>
<dbReference type="InterPro" id="IPR027020">
    <property type="entry name" value="YnjB"/>
</dbReference>
<accession>A0A7S8CDW8</accession>
<protein>
    <submittedName>
        <fullName evidence="2">ABC transporter substrate-binding protein</fullName>
    </submittedName>
</protein>
<name>A0A7S8CDW8_9BACI</name>
<dbReference type="RefSeq" id="WP_239672849.1">
    <property type="nucleotide sequence ID" value="NZ_CP049742.1"/>
</dbReference>
<organism evidence="2 3">
    <name type="scientific">Mangrovibacillus cuniculi</name>
    <dbReference type="NCBI Taxonomy" id="2593652"/>
    <lineage>
        <taxon>Bacteria</taxon>
        <taxon>Bacillati</taxon>
        <taxon>Bacillota</taxon>
        <taxon>Bacilli</taxon>
        <taxon>Bacillales</taxon>
        <taxon>Bacillaceae</taxon>
        <taxon>Mangrovibacillus</taxon>
    </lineage>
</organism>
<keyword evidence="1" id="KW-0732">Signal</keyword>
<gene>
    <name evidence="2" type="ORF">G8O30_15120</name>
</gene>
<dbReference type="NCBIfam" id="NF008633">
    <property type="entry name" value="PRK11622.1"/>
    <property type="match status" value="1"/>
</dbReference>
<keyword evidence="3" id="KW-1185">Reference proteome</keyword>
<dbReference type="Gene3D" id="3.40.190.10">
    <property type="entry name" value="Periplasmic binding protein-like II"/>
    <property type="match status" value="2"/>
</dbReference>
<dbReference type="Proteomes" id="UP000593626">
    <property type="component" value="Chromosome"/>
</dbReference>
<dbReference type="PROSITE" id="PS51257">
    <property type="entry name" value="PROKAR_LIPOPROTEIN"/>
    <property type="match status" value="1"/>
</dbReference>
<dbReference type="AlphaFoldDB" id="A0A7S8CDW8"/>
<dbReference type="KEGG" id="mcui:G8O30_15120"/>
<proteinExistence type="predicted"/>
<evidence type="ECO:0000256" key="1">
    <source>
        <dbReference type="SAM" id="SignalP"/>
    </source>
</evidence>
<evidence type="ECO:0000313" key="2">
    <source>
        <dbReference type="EMBL" id="QPC48166.1"/>
    </source>
</evidence>
<reference evidence="2 3" key="1">
    <citation type="submission" date="2019-07" db="EMBL/GenBank/DDBJ databases">
        <title>Genome sequence of 2 isolates from Red Sea Mangroves.</title>
        <authorList>
            <person name="Sefrji F."/>
            <person name="Michoud G."/>
            <person name="Merlino G."/>
            <person name="Daffonchio D."/>
        </authorList>
    </citation>
    <scope>NUCLEOTIDE SEQUENCE [LARGE SCALE GENOMIC DNA]</scope>
    <source>
        <strain evidence="2 3">R1DC41</strain>
    </source>
</reference>
<feature type="signal peptide" evidence="1">
    <location>
        <begin position="1"/>
        <end position="22"/>
    </location>
</feature>
<feature type="chain" id="PRO_5032275266" evidence="1">
    <location>
        <begin position="23"/>
        <end position="403"/>
    </location>
</feature>